<dbReference type="PANTHER" id="PTHR48111:SF50">
    <property type="entry name" value="KDP OPERON TRANSCRIPTIONAL REGULATORY PROTEIN KDPE"/>
    <property type="match status" value="1"/>
</dbReference>
<dbReference type="InterPro" id="IPR001867">
    <property type="entry name" value="OmpR/PhoB-type_DNA-bd"/>
</dbReference>
<organism evidence="6 7">
    <name type="scientific">Ephemeroptericola cinctiostellae</name>
    <dbReference type="NCBI Taxonomy" id="2268024"/>
    <lineage>
        <taxon>Bacteria</taxon>
        <taxon>Pseudomonadati</taxon>
        <taxon>Pseudomonadota</taxon>
        <taxon>Betaproteobacteria</taxon>
        <taxon>Burkholderiales</taxon>
        <taxon>Burkholderiaceae</taxon>
        <taxon>Ephemeroptericola</taxon>
    </lineage>
</organism>
<dbReference type="GO" id="GO:0006355">
    <property type="term" value="P:regulation of DNA-templated transcription"/>
    <property type="evidence" value="ECO:0007669"/>
    <property type="project" value="InterPro"/>
</dbReference>
<dbReference type="SUPFAM" id="SSF52172">
    <property type="entry name" value="CheY-like"/>
    <property type="match status" value="1"/>
</dbReference>
<keyword evidence="2" id="KW-0597">Phosphoprotein</keyword>
<dbReference type="Proteomes" id="UP000252182">
    <property type="component" value="Chromosome"/>
</dbReference>
<evidence type="ECO:0000259" key="4">
    <source>
        <dbReference type="PROSITE" id="PS50110"/>
    </source>
</evidence>
<reference evidence="7" key="1">
    <citation type="submission" date="2018-07" db="EMBL/GenBank/DDBJ databases">
        <authorList>
            <person name="Kim H."/>
        </authorList>
    </citation>
    <scope>NUCLEOTIDE SEQUENCE [LARGE SCALE GENOMIC DNA]</scope>
    <source>
        <strain evidence="7">F02</strain>
    </source>
</reference>
<dbReference type="Pfam" id="PF00072">
    <property type="entry name" value="Response_reg"/>
    <property type="match status" value="1"/>
</dbReference>
<feature type="modified residue" description="4-aspartylphosphate" evidence="2">
    <location>
        <position position="56"/>
    </location>
</feature>
<evidence type="ECO:0000313" key="7">
    <source>
        <dbReference type="Proteomes" id="UP000252182"/>
    </source>
</evidence>
<dbReference type="InterPro" id="IPR039420">
    <property type="entry name" value="WalR-like"/>
</dbReference>
<dbReference type="EMBL" id="CP031124">
    <property type="protein sequence ID" value="AXF84342.1"/>
    <property type="molecule type" value="Genomic_DNA"/>
</dbReference>
<accession>A0A345D7K4</accession>
<gene>
    <name evidence="6" type="primary">kdpE</name>
    <name evidence="6" type="ORF">DTO96_100044</name>
</gene>
<evidence type="ECO:0000313" key="6">
    <source>
        <dbReference type="EMBL" id="AXF84342.1"/>
    </source>
</evidence>
<dbReference type="Pfam" id="PF00486">
    <property type="entry name" value="Trans_reg_C"/>
    <property type="match status" value="1"/>
</dbReference>
<dbReference type="OrthoDB" id="9802426at2"/>
<dbReference type="InterPro" id="IPR011006">
    <property type="entry name" value="CheY-like_superfamily"/>
</dbReference>
<dbReference type="SMART" id="SM00862">
    <property type="entry name" value="Trans_reg_C"/>
    <property type="match status" value="1"/>
</dbReference>
<dbReference type="KEGG" id="hyf:DTO96_100044"/>
<evidence type="ECO:0000256" key="1">
    <source>
        <dbReference type="ARBA" id="ARBA00023125"/>
    </source>
</evidence>
<feature type="DNA-binding region" description="OmpR/PhoB-type" evidence="3">
    <location>
        <begin position="132"/>
        <end position="231"/>
    </location>
</feature>
<protein>
    <submittedName>
        <fullName evidence="6">KDP operon transcriptional regulatory protein KdpE</fullName>
    </submittedName>
</protein>
<dbReference type="PANTHER" id="PTHR48111">
    <property type="entry name" value="REGULATOR OF RPOS"/>
    <property type="match status" value="1"/>
</dbReference>
<dbReference type="AlphaFoldDB" id="A0A345D7K4"/>
<dbReference type="Gene3D" id="6.10.250.690">
    <property type="match status" value="1"/>
</dbReference>
<dbReference type="GO" id="GO:0005829">
    <property type="term" value="C:cytosol"/>
    <property type="evidence" value="ECO:0007669"/>
    <property type="project" value="TreeGrafter"/>
</dbReference>
<dbReference type="GO" id="GO:0032993">
    <property type="term" value="C:protein-DNA complex"/>
    <property type="evidence" value="ECO:0007669"/>
    <property type="project" value="TreeGrafter"/>
</dbReference>
<sequence length="231" mass="26017">MIMAKTKILLIEDERDIVRFVRDALVAANFTLLTANTLRDGLSLVVENRPDAVILDLGLPDGDGLTFVQTVRTWSPLPILILSARTDEQEKIKVLDAGADDYLTKPFSIGELLARIRALMRRSTHDVSQEDNPVVHFDTITVNRGLRTVVRSGEAVHLTAIEYQLLCFFLAHKGRVLTHRQLLQAIWGGASSEHTHYLRVYVGHLRKKLEVDPAQPKYFMTETGLGYRFVG</sequence>
<dbReference type="GO" id="GO:0000976">
    <property type="term" value="F:transcription cis-regulatory region binding"/>
    <property type="evidence" value="ECO:0007669"/>
    <property type="project" value="TreeGrafter"/>
</dbReference>
<keyword evidence="7" id="KW-1185">Reference proteome</keyword>
<evidence type="ECO:0000256" key="2">
    <source>
        <dbReference type="PROSITE-ProRule" id="PRU00169"/>
    </source>
</evidence>
<feature type="domain" description="Response regulatory" evidence="4">
    <location>
        <begin position="7"/>
        <end position="120"/>
    </location>
</feature>
<dbReference type="InterPro" id="IPR036388">
    <property type="entry name" value="WH-like_DNA-bd_sf"/>
</dbReference>
<evidence type="ECO:0000256" key="3">
    <source>
        <dbReference type="PROSITE-ProRule" id="PRU01091"/>
    </source>
</evidence>
<dbReference type="Gene3D" id="1.10.10.10">
    <property type="entry name" value="Winged helix-like DNA-binding domain superfamily/Winged helix DNA-binding domain"/>
    <property type="match status" value="1"/>
</dbReference>
<dbReference type="SMART" id="SM00448">
    <property type="entry name" value="REC"/>
    <property type="match status" value="1"/>
</dbReference>
<feature type="domain" description="OmpR/PhoB-type" evidence="5">
    <location>
        <begin position="132"/>
        <end position="231"/>
    </location>
</feature>
<evidence type="ECO:0000259" key="5">
    <source>
        <dbReference type="PROSITE" id="PS51755"/>
    </source>
</evidence>
<dbReference type="PROSITE" id="PS50110">
    <property type="entry name" value="RESPONSE_REGULATORY"/>
    <property type="match status" value="1"/>
</dbReference>
<dbReference type="CDD" id="cd00383">
    <property type="entry name" value="trans_reg_C"/>
    <property type="match status" value="1"/>
</dbReference>
<keyword evidence="1 3" id="KW-0238">DNA-binding</keyword>
<dbReference type="Gene3D" id="3.40.50.2300">
    <property type="match status" value="1"/>
</dbReference>
<name>A0A345D7K4_9BURK</name>
<dbReference type="PROSITE" id="PS51755">
    <property type="entry name" value="OMPR_PHOB"/>
    <property type="match status" value="1"/>
</dbReference>
<proteinExistence type="predicted"/>
<dbReference type="RefSeq" id="WP_114561659.1">
    <property type="nucleotide sequence ID" value="NZ_CP031124.1"/>
</dbReference>
<dbReference type="GO" id="GO:0000156">
    <property type="term" value="F:phosphorelay response regulator activity"/>
    <property type="evidence" value="ECO:0007669"/>
    <property type="project" value="TreeGrafter"/>
</dbReference>
<dbReference type="InterPro" id="IPR001789">
    <property type="entry name" value="Sig_transdc_resp-reg_receiver"/>
</dbReference>